<dbReference type="AlphaFoldDB" id="A0A226BWQ5"/>
<dbReference type="GO" id="GO:0005886">
    <property type="term" value="C:plasma membrane"/>
    <property type="evidence" value="ECO:0007669"/>
    <property type="project" value="UniProtKB-SubCell"/>
</dbReference>
<evidence type="ECO:0000259" key="12">
    <source>
        <dbReference type="PROSITE" id="PS50111"/>
    </source>
</evidence>
<evidence type="ECO:0000256" key="11">
    <source>
        <dbReference type="SAM" id="Phobius"/>
    </source>
</evidence>
<comment type="caution">
    <text evidence="14">The sequence shown here is derived from an EMBL/GenBank/DDBJ whole genome shotgun (WGS) entry which is preliminary data.</text>
</comment>
<evidence type="ECO:0000256" key="1">
    <source>
        <dbReference type="ARBA" id="ARBA00004651"/>
    </source>
</evidence>
<dbReference type="InterPro" id="IPR003660">
    <property type="entry name" value="HAMP_dom"/>
</dbReference>
<feature type="compositionally biased region" description="Low complexity" evidence="10">
    <location>
        <begin position="611"/>
        <end position="623"/>
    </location>
</feature>
<dbReference type="InterPro" id="IPR004090">
    <property type="entry name" value="Chemotax_Me-accpt_rcpt"/>
</dbReference>
<gene>
    <name evidence="14" type="ORF">CDO51_08825</name>
</gene>
<dbReference type="InterPro" id="IPR004089">
    <property type="entry name" value="MCPsignal_dom"/>
</dbReference>
<evidence type="ECO:0000256" key="8">
    <source>
        <dbReference type="ARBA" id="ARBA00029447"/>
    </source>
</evidence>
<evidence type="ECO:0000256" key="2">
    <source>
        <dbReference type="ARBA" id="ARBA00022475"/>
    </source>
</evidence>
<dbReference type="SUPFAM" id="SSF58104">
    <property type="entry name" value="Methyl-accepting chemotaxis protein (MCP) signaling domain"/>
    <property type="match status" value="1"/>
</dbReference>
<dbReference type="GO" id="GO:0007165">
    <property type="term" value="P:signal transduction"/>
    <property type="evidence" value="ECO:0007669"/>
    <property type="project" value="UniProtKB-KW"/>
</dbReference>
<keyword evidence="15" id="KW-1185">Reference proteome</keyword>
<dbReference type="CDD" id="cd18773">
    <property type="entry name" value="PDC1_HK_sensor"/>
    <property type="match status" value="1"/>
</dbReference>
<keyword evidence="5 11" id="KW-1133">Transmembrane helix</keyword>
<organism evidence="14 15">
    <name type="scientific">Natranaerobius trueperi</name>
    <dbReference type="NCBI Taxonomy" id="759412"/>
    <lineage>
        <taxon>Bacteria</taxon>
        <taxon>Bacillati</taxon>
        <taxon>Bacillota</taxon>
        <taxon>Clostridia</taxon>
        <taxon>Natranaerobiales</taxon>
        <taxon>Natranaerobiaceae</taxon>
        <taxon>Natranaerobius</taxon>
    </lineage>
</organism>
<dbReference type="GO" id="GO:0004888">
    <property type="term" value="F:transmembrane signaling receptor activity"/>
    <property type="evidence" value="ECO:0007669"/>
    <property type="project" value="InterPro"/>
</dbReference>
<dbReference type="InterPro" id="IPR029151">
    <property type="entry name" value="Sensor-like_sf"/>
</dbReference>
<evidence type="ECO:0000256" key="3">
    <source>
        <dbReference type="ARBA" id="ARBA00022500"/>
    </source>
</evidence>
<keyword evidence="7 9" id="KW-0807">Transducer</keyword>
<dbReference type="SUPFAM" id="SSF103190">
    <property type="entry name" value="Sensory domain-like"/>
    <property type="match status" value="1"/>
</dbReference>
<dbReference type="InterPro" id="IPR033479">
    <property type="entry name" value="dCache_1"/>
</dbReference>
<evidence type="ECO:0000259" key="13">
    <source>
        <dbReference type="PROSITE" id="PS50885"/>
    </source>
</evidence>
<evidence type="ECO:0000256" key="6">
    <source>
        <dbReference type="ARBA" id="ARBA00023136"/>
    </source>
</evidence>
<keyword evidence="4 11" id="KW-0812">Transmembrane</keyword>
<keyword evidence="2" id="KW-1003">Cell membrane</keyword>
<dbReference type="CDD" id="cd06225">
    <property type="entry name" value="HAMP"/>
    <property type="match status" value="1"/>
</dbReference>
<evidence type="ECO:0000256" key="7">
    <source>
        <dbReference type="ARBA" id="ARBA00023224"/>
    </source>
</evidence>
<proteinExistence type="inferred from homology"/>
<dbReference type="Gene3D" id="1.10.8.500">
    <property type="entry name" value="HAMP domain in histidine kinase"/>
    <property type="match status" value="1"/>
</dbReference>
<evidence type="ECO:0000256" key="5">
    <source>
        <dbReference type="ARBA" id="ARBA00022989"/>
    </source>
</evidence>
<dbReference type="Gene3D" id="1.10.287.950">
    <property type="entry name" value="Methyl-accepting chemotaxis protein"/>
    <property type="match status" value="1"/>
</dbReference>
<dbReference type="PROSITE" id="PS50111">
    <property type="entry name" value="CHEMOTAXIS_TRANSDUC_2"/>
    <property type="match status" value="1"/>
</dbReference>
<dbReference type="PROSITE" id="PS50885">
    <property type="entry name" value="HAMP"/>
    <property type="match status" value="1"/>
</dbReference>
<keyword evidence="6 11" id="KW-0472">Membrane</keyword>
<evidence type="ECO:0000256" key="10">
    <source>
        <dbReference type="SAM" id="MobiDB-lite"/>
    </source>
</evidence>
<comment type="similarity">
    <text evidence="8">Belongs to the methyl-accepting chemotaxis (MCP) protein family.</text>
</comment>
<keyword evidence="3" id="KW-0145">Chemotaxis</keyword>
<dbReference type="RefSeq" id="WP_089023915.1">
    <property type="nucleotide sequence ID" value="NZ_NIQC01000019.1"/>
</dbReference>
<comment type="subcellular location">
    <subcellularLocation>
        <location evidence="1">Cell membrane</location>
        <topology evidence="1">Multi-pass membrane protein</topology>
    </subcellularLocation>
</comment>
<dbReference type="Pfam" id="PF02743">
    <property type="entry name" value="dCache_1"/>
    <property type="match status" value="1"/>
</dbReference>
<accession>A0A226BWQ5</accession>
<dbReference type="Pfam" id="PF00672">
    <property type="entry name" value="HAMP"/>
    <property type="match status" value="1"/>
</dbReference>
<evidence type="ECO:0000256" key="4">
    <source>
        <dbReference type="ARBA" id="ARBA00022692"/>
    </source>
</evidence>
<dbReference type="Gene3D" id="3.30.450.20">
    <property type="entry name" value="PAS domain"/>
    <property type="match status" value="2"/>
</dbReference>
<dbReference type="PANTHER" id="PTHR32089">
    <property type="entry name" value="METHYL-ACCEPTING CHEMOTAXIS PROTEIN MCPB"/>
    <property type="match status" value="1"/>
</dbReference>
<feature type="domain" description="Methyl-accepting transducer" evidence="12">
    <location>
        <begin position="368"/>
        <end position="625"/>
    </location>
</feature>
<dbReference type="SMART" id="SM00283">
    <property type="entry name" value="MA"/>
    <property type="match status" value="1"/>
</dbReference>
<feature type="domain" description="HAMP" evidence="13">
    <location>
        <begin position="291"/>
        <end position="349"/>
    </location>
</feature>
<dbReference type="CDD" id="cd18774">
    <property type="entry name" value="PDC2_HK_sensor"/>
    <property type="match status" value="1"/>
</dbReference>
<dbReference type="PRINTS" id="PR00260">
    <property type="entry name" value="CHEMTRNSDUCR"/>
</dbReference>
<dbReference type="Pfam" id="PF00015">
    <property type="entry name" value="MCPsignal"/>
    <property type="match status" value="1"/>
</dbReference>
<dbReference type="OrthoDB" id="9760371at2"/>
<evidence type="ECO:0000313" key="15">
    <source>
        <dbReference type="Proteomes" id="UP000214588"/>
    </source>
</evidence>
<dbReference type="EMBL" id="NIQC01000019">
    <property type="protein sequence ID" value="OWZ83395.1"/>
    <property type="molecule type" value="Genomic_DNA"/>
</dbReference>
<evidence type="ECO:0000313" key="14">
    <source>
        <dbReference type="EMBL" id="OWZ83395.1"/>
    </source>
</evidence>
<feature type="region of interest" description="Disordered" evidence="10">
    <location>
        <begin position="359"/>
        <end position="409"/>
    </location>
</feature>
<dbReference type="GO" id="GO:0006935">
    <property type="term" value="P:chemotaxis"/>
    <property type="evidence" value="ECO:0007669"/>
    <property type="project" value="UniProtKB-KW"/>
</dbReference>
<feature type="region of interest" description="Disordered" evidence="10">
    <location>
        <begin position="609"/>
        <end position="630"/>
    </location>
</feature>
<feature type="transmembrane region" description="Helical" evidence="11">
    <location>
        <begin position="12"/>
        <end position="31"/>
    </location>
</feature>
<feature type="compositionally biased region" description="Polar residues" evidence="10">
    <location>
        <begin position="359"/>
        <end position="377"/>
    </location>
</feature>
<sequence length="654" mass="72512">MLTRLKLSQKLFILSVIGILIPIIGISAVVITNTLPALRGYVTDEIESQVNIIREDITEVVNETMVLVEGLALSQQELEYEKEELRNLYSNTINNNEHVMNIYVGTDEGETIVEPERDLGDDYDPRDRAWFQGAIEQGEAYVTEPYQDASSGDYTVTVSYPYDNNVVAADITLGFLSNYVREVSEDYAGSVYIMNTEGTVIAEPGNEANEDRLNMLRDGYIEETTLQKEEVFEADDSYVGSTYLEELDWVLFYDVSQDEVLGDVEFTQTVIVTAFVLTLLIAFLMAYFVNKVAGKPIGELTKLISRLGDYDFTYNEEANSNKYLDRNDEIGDITRAVTNMRENISNLLKGIEEKAQQVASSSQELSANSEENTSAANEVSKAVEDIASGASNQAESTEQASDSTESLGEIVEQEQSYVRQLNTAIENVTDLKNQGSKVVEELTNKTEQNESASQNIAEIINETKQSADNIEKASNTIKEIAEQTNLLALNASIEAARAGEAGSGFSVVANEIRNLAENSNKYSDEISQIVTDLMNKTNTAVSTVKEVSETTKEQSQYVKEADVKFEGIADGIEQVREVVETLNETGSEMQKKKQEIIDKLQNLAAIAQQNSSSTEEMSSSVEEQTASMEEIARSSDHLAKLAQDMQEEVSKFKY</sequence>
<protein>
    <submittedName>
        <fullName evidence="14">Chemotaxis protein</fullName>
    </submittedName>
</protein>
<feature type="compositionally biased region" description="Polar residues" evidence="10">
    <location>
        <begin position="389"/>
        <end position="406"/>
    </location>
</feature>
<reference evidence="14 15" key="1">
    <citation type="submission" date="2017-06" db="EMBL/GenBank/DDBJ databases">
        <title>Draft Genome Sequence of Natranaerobius trueperi halophilic, alkalithermophilic bacteria from soda lakes.</title>
        <authorList>
            <person name="Zhao B."/>
        </authorList>
    </citation>
    <scope>NUCLEOTIDE SEQUENCE [LARGE SCALE GENOMIC DNA]</scope>
    <source>
        <strain evidence="14 15">DSM 18760</strain>
    </source>
</reference>
<evidence type="ECO:0000256" key="9">
    <source>
        <dbReference type="PROSITE-ProRule" id="PRU00284"/>
    </source>
</evidence>
<dbReference type="PANTHER" id="PTHR32089:SF112">
    <property type="entry name" value="LYSOZYME-LIKE PROTEIN-RELATED"/>
    <property type="match status" value="1"/>
</dbReference>
<name>A0A226BWQ5_9FIRM</name>
<dbReference type="Proteomes" id="UP000214588">
    <property type="component" value="Unassembled WGS sequence"/>
</dbReference>